<dbReference type="VEuPathDB" id="FungiDB:P174DRAFT_417129"/>
<gene>
    <name evidence="1" type="ORF">P174DRAFT_417129</name>
</gene>
<dbReference type="Proteomes" id="UP000234474">
    <property type="component" value="Unassembled WGS sequence"/>
</dbReference>
<name>A0A2I1CPC1_ASPN1</name>
<keyword evidence="2" id="KW-1185">Reference proteome</keyword>
<dbReference type="AlphaFoldDB" id="A0A2I1CPC1"/>
<reference evidence="2" key="1">
    <citation type="journal article" date="2018" name="Proc. Natl. Acad. Sci. U.S.A.">
        <title>Linking secondary metabolites to gene clusters through genome sequencing of six diverse Aspergillus species.</title>
        <authorList>
            <person name="Kaerboelling I."/>
            <person name="Vesth T.C."/>
            <person name="Frisvad J.C."/>
            <person name="Nybo J.L."/>
            <person name="Theobald S."/>
            <person name="Kuo A."/>
            <person name="Bowyer P."/>
            <person name="Matsuda Y."/>
            <person name="Mondo S."/>
            <person name="Lyhne E.K."/>
            <person name="Kogle M.E."/>
            <person name="Clum A."/>
            <person name="Lipzen A."/>
            <person name="Salamov A."/>
            <person name="Ngan C.Y."/>
            <person name="Daum C."/>
            <person name="Chiniquy J."/>
            <person name="Barry K."/>
            <person name="LaButti K."/>
            <person name="Haridas S."/>
            <person name="Simmons B.A."/>
            <person name="Magnuson J.K."/>
            <person name="Mortensen U.H."/>
            <person name="Larsen T.O."/>
            <person name="Grigoriev I.V."/>
            <person name="Baker S.E."/>
            <person name="Andersen M.R."/>
        </authorList>
    </citation>
    <scope>NUCLEOTIDE SEQUENCE [LARGE SCALE GENOMIC DNA]</scope>
    <source>
        <strain evidence="2">IBT 16806</strain>
    </source>
</reference>
<accession>A0A2I1CPC1</accession>
<comment type="caution">
    <text evidence="1">The sequence shown here is derived from an EMBL/GenBank/DDBJ whole genome shotgun (WGS) entry which is preliminary data.</text>
</comment>
<sequence length="55" mass="6373">MQRTFTSTGLQIVVLRVILSFTILNLQENNIFQLTLFSKHMGGETAWQEKLDFTL</sequence>
<evidence type="ECO:0000313" key="1">
    <source>
        <dbReference type="EMBL" id="PKX99453.1"/>
    </source>
</evidence>
<protein>
    <submittedName>
        <fullName evidence="1">Uncharacterized protein</fullName>
    </submittedName>
</protein>
<evidence type="ECO:0000313" key="2">
    <source>
        <dbReference type="Proteomes" id="UP000234474"/>
    </source>
</evidence>
<proteinExistence type="predicted"/>
<organism evidence="1 2">
    <name type="scientific">Aspergillus novofumigatus (strain IBT 16806)</name>
    <dbReference type="NCBI Taxonomy" id="1392255"/>
    <lineage>
        <taxon>Eukaryota</taxon>
        <taxon>Fungi</taxon>
        <taxon>Dikarya</taxon>
        <taxon>Ascomycota</taxon>
        <taxon>Pezizomycotina</taxon>
        <taxon>Eurotiomycetes</taxon>
        <taxon>Eurotiomycetidae</taxon>
        <taxon>Eurotiales</taxon>
        <taxon>Aspergillaceae</taxon>
        <taxon>Aspergillus</taxon>
        <taxon>Aspergillus subgen. Fumigati</taxon>
    </lineage>
</organism>
<dbReference type="RefSeq" id="XP_024688048.1">
    <property type="nucleotide sequence ID" value="XM_024824575.1"/>
</dbReference>
<dbReference type="GeneID" id="36531900"/>
<dbReference type="EMBL" id="MSZS01000001">
    <property type="protein sequence ID" value="PKX99453.1"/>
    <property type="molecule type" value="Genomic_DNA"/>
</dbReference>